<sequence length="134" mass="15246">MHTHGMAGTVYGVLRTYSSTRLLKCSSHVPPNPPTSRSDPVTALSQQHLVINWESQFYQANQQLHVMCTNSQVHKRSNMTTRYLSCLTSAIRSVHPICRFDYFLVLRQRRPLFSGIGATATYVRHALSHPPTFF</sequence>
<organism evidence="1 2">
    <name type="scientific">Colletotrichum cuscutae</name>
    <dbReference type="NCBI Taxonomy" id="1209917"/>
    <lineage>
        <taxon>Eukaryota</taxon>
        <taxon>Fungi</taxon>
        <taxon>Dikarya</taxon>
        <taxon>Ascomycota</taxon>
        <taxon>Pezizomycotina</taxon>
        <taxon>Sordariomycetes</taxon>
        <taxon>Hypocreomycetidae</taxon>
        <taxon>Glomerellales</taxon>
        <taxon>Glomerellaceae</taxon>
        <taxon>Colletotrichum</taxon>
        <taxon>Colletotrichum acutatum species complex</taxon>
    </lineage>
</organism>
<keyword evidence="2" id="KW-1185">Reference proteome</keyword>
<dbReference type="EMBL" id="MPDP01000314">
    <property type="protein sequence ID" value="KAK1447037.1"/>
    <property type="molecule type" value="Genomic_DNA"/>
</dbReference>
<gene>
    <name evidence="1" type="ORF">CCUS01_12184</name>
</gene>
<evidence type="ECO:0000313" key="1">
    <source>
        <dbReference type="EMBL" id="KAK1447037.1"/>
    </source>
</evidence>
<dbReference type="AlphaFoldDB" id="A0AAI9TY85"/>
<reference evidence="1" key="1">
    <citation type="submission" date="2016-11" db="EMBL/GenBank/DDBJ databases">
        <title>The genome sequence of Colletotrichum cuscutae.</title>
        <authorList>
            <person name="Baroncelli R."/>
        </authorList>
    </citation>
    <scope>NUCLEOTIDE SEQUENCE</scope>
    <source>
        <strain evidence="1">IMI 304802</strain>
    </source>
</reference>
<name>A0AAI9TY85_9PEZI</name>
<dbReference type="Proteomes" id="UP001239213">
    <property type="component" value="Unassembled WGS sequence"/>
</dbReference>
<comment type="caution">
    <text evidence="1">The sequence shown here is derived from an EMBL/GenBank/DDBJ whole genome shotgun (WGS) entry which is preliminary data.</text>
</comment>
<protein>
    <submittedName>
        <fullName evidence="1">Uncharacterized protein</fullName>
    </submittedName>
</protein>
<evidence type="ECO:0000313" key="2">
    <source>
        <dbReference type="Proteomes" id="UP001239213"/>
    </source>
</evidence>
<accession>A0AAI9TY85</accession>
<proteinExistence type="predicted"/>